<dbReference type="Proteomes" id="UP001164250">
    <property type="component" value="Chromosome 9"/>
</dbReference>
<evidence type="ECO:0000313" key="2">
    <source>
        <dbReference type="Proteomes" id="UP001164250"/>
    </source>
</evidence>
<reference evidence="2" key="1">
    <citation type="journal article" date="2023" name="G3 (Bethesda)">
        <title>Genome assembly and association tests identify interacting loci associated with vigor, precocity, and sex in interspecific pistachio rootstocks.</title>
        <authorList>
            <person name="Palmer W."/>
            <person name="Jacygrad E."/>
            <person name="Sagayaradj S."/>
            <person name="Cavanaugh K."/>
            <person name="Han R."/>
            <person name="Bertier L."/>
            <person name="Beede B."/>
            <person name="Kafkas S."/>
            <person name="Golino D."/>
            <person name="Preece J."/>
            <person name="Michelmore R."/>
        </authorList>
    </citation>
    <scope>NUCLEOTIDE SEQUENCE [LARGE SCALE GENOMIC DNA]</scope>
</reference>
<sequence>MDGLKKLGAVLTIVFLVSLLALLAELFYVLWRKQAFRRRSSPEIPPGDPFYNLTSSKEQLLYFFCLKNQSRIEPAGNPTAPEAQEAEAVVVAVDDDDVLKWQLGMYGPSRDIVNGEETTPFSTPCASPPYYTPSPSPTHDKYSPGNDESFVSVAVCSSEYKVELS</sequence>
<organism evidence="1 2">
    <name type="scientific">Pistacia atlantica</name>
    <dbReference type="NCBI Taxonomy" id="434234"/>
    <lineage>
        <taxon>Eukaryota</taxon>
        <taxon>Viridiplantae</taxon>
        <taxon>Streptophyta</taxon>
        <taxon>Embryophyta</taxon>
        <taxon>Tracheophyta</taxon>
        <taxon>Spermatophyta</taxon>
        <taxon>Magnoliopsida</taxon>
        <taxon>eudicotyledons</taxon>
        <taxon>Gunneridae</taxon>
        <taxon>Pentapetalae</taxon>
        <taxon>rosids</taxon>
        <taxon>malvids</taxon>
        <taxon>Sapindales</taxon>
        <taxon>Anacardiaceae</taxon>
        <taxon>Pistacia</taxon>
    </lineage>
</organism>
<name>A0ACC1ARE4_9ROSI</name>
<gene>
    <name evidence="1" type="ORF">Patl1_32693</name>
</gene>
<comment type="caution">
    <text evidence="1">The sequence shown here is derived from an EMBL/GenBank/DDBJ whole genome shotgun (WGS) entry which is preliminary data.</text>
</comment>
<evidence type="ECO:0000313" key="1">
    <source>
        <dbReference type="EMBL" id="KAJ0089227.1"/>
    </source>
</evidence>
<dbReference type="EMBL" id="CM047905">
    <property type="protein sequence ID" value="KAJ0089227.1"/>
    <property type="molecule type" value="Genomic_DNA"/>
</dbReference>
<accession>A0ACC1ARE4</accession>
<keyword evidence="2" id="KW-1185">Reference proteome</keyword>
<proteinExistence type="predicted"/>
<protein>
    <submittedName>
        <fullName evidence="1">Uncharacterized protein</fullName>
    </submittedName>
</protein>